<dbReference type="Pfam" id="PF00571">
    <property type="entry name" value="CBS"/>
    <property type="match status" value="1"/>
</dbReference>
<dbReference type="PROSITE" id="PS51371">
    <property type="entry name" value="CBS"/>
    <property type="match status" value="1"/>
</dbReference>
<evidence type="ECO:0000256" key="2">
    <source>
        <dbReference type="ARBA" id="ARBA00022723"/>
    </source>
</evidence>
<dbReference type="Proteomes" id="UP001642464">
    <property type="component" value="Unassembled WGS sequence"/>
</dbReference>
<evidence type="ECO:0000259" key="6">
    <source>
        <dbReference type="PROSITE" id="PS51371"/>
    </source>
</evidence>
<reference evidence="7 8" key="1">
    <citation type="submission" date="2024-02" db="EMBL/GenBank/DDBJ databases">
        <authorList>
            <person name="Chen Y."/>
            <person name="Shah S."/>
            <person name="Dougan E. K."/>
            <person name="Thang M."/>
            <person name="Chan C."/>
        </authorList>
    </citation>
    <scope>NUCLEOTIDE SEQUENCE [LARGE SCALE GENOMIC DNA]</scope>
</reference>
<dbReference type="PANTHER" id="PTHR11911:SF111">
    <property type="entry name" value="INOSINE-5'-MONOPHOSPHATE DEHYDROGENASE"/>
    <property type="match status" value="1"/>
</dbReference>
<comment type="similarity">
    <text evidence="1">Belongs to the IMPDH/GMPR family.</text>
</comment>
<evidence type="ECO:0000313" key="7">
    <source>
        <dbReference type="EMBL" id="CAK8992167.1"/>
    </source>
</evidence>
<dbReference type="InterPro" id="IPR001093">
    <property type="entry name" value="IMP_DH_GMPRt"/>
</dbReference>
<dbReference type="EMBL" id="CAXAMM010001492">
    <property type="protein sequence ID" value="CAK8992167.1"/>
    <property type="molecule type" value="Genomic_DNA"/>
</dbReference>
<evidence type="ECO:0000256" key="5">
    <source>
        <dbReference type="PROSITE-ProRule" id="PRU00703"/>
    </source>
</evidence>
<dbReference type="InterPro" id="IPR013785">
    <property type="entry name" value="Aldolase_TIM"/>
</dbReference>
<dbReference type="PANTHER" id="PTHR11911">
    <property type="entry name" value="INOSINE-5-MONOPHOSPHATE DEHYDROGENASE RELATED"/>
    <property type="match status" value="1"/>
</dbReference>
<keyword evidence="3" id="KW-0560">Oxidoreductase</keyword>
<comment type="caution">
    <text evidence="7">The sequence shown here is derived from an EMBL/GenBank/DDBJ whole genome shotgun (WGS) entry which is preliminary data.</text>
</comment>
<dbReference type="Gene3D" id="3.20.20.70">
    <property type="entry name" value="Aldolase class I"/>
    <property type="match status" value="1"/>
</dbReference>
<keyword evidence="8" id="KW-1185">Reference proteome</keyword>
<dbReference type="Pfam" id="PF00478">
    <property type="entry name" value="IMPDH"/>
    <property type="match status" value="1"/>
</dbReference>
<dbReference type="InterPro" id="IPR005990">
    <property type="entry name" value="IMP_DH"/>
</dbReference>
<dbReference type="InterPro" id="IPR046342">
    <property type="entry name" value="CBS_dom_sf"/>
</dbReference>
<keyword evidence="2" id="KW-0479">Metal-binding</keyword>
<dbReference type="InterPro" id="IPR000644">
    <property type="entry name" value="CBS_dom"/>
</dbReference>
<dbReference type="SUPFAM" id="SSF54631">
    <property type="entry name" value="CBS-domain pair"/>
    <property type="match status" value="1"/>
</dbReference>
<gene>
    <name evidence="7" type="ORF">SCF082_LOCUS2978</name>
</gene>
<evidence type="ECO:0000313" key="8">
    <source>
        <dbReference type="Proteomes" id="UP001642464"/>
    </source>
</evidence>
<dbReference type="SMART" id="SM01240">
    <property type="entry name" value="IMPDH"/>
    <property type="match status" value="1"/>
</dbReference>
<proteinExistence type="inferred from homology"/>
<sequence>MADPASNGWPAGKVFDAATQSFTYDDLVFMPGLPNFESSEVDLSGHVTKNLKLRCPVLGSPSDTVTGPKMAIELALHGAMGIIHANQSVESQVNMVQAVKRFVSGFILEPFVMSPTQTLADLDKLKETRETKGVSSVPITHDGRLGGRLVGIVTARDTDLCEDRSECLCTVMTENIVTAKEPLAFAEAIDILKREKVGKLLILDAQDRLVSMVTRSDLKKVRDYPEMSRDLSGKLLVGAAVPAKEGQPDEARANALAEAGANLLYLFGDGVDAQLELIQRLKVKYPSVELLAGPAASVREAKRLVQAGSDGVVAGTGCDVGGDVEAPKAVALGRGEATMVYEVAFYVTRNFALPVCAAGVRSSAQALVAMGLGASSVILREPLAGATEAPTGGTAAPPLHHPHSLVSATGVRYGSSRAWERQVTVPRSVAMQVPHRSQVPRWGRAWGVGAGENTKECPRVKAFLMYFFSGLQKGFRQIGFRNLQELHVALEKEALRMECRLPYGLQLREACIQAKRNSEFPLVAPAWSSLR</sequence>
<feature type="domain" description="CBS" evidence="6">
    <location>
        <begin position="172"/>
        <end position="231"/>
    </location>
</feature>
<accession>A0ABP0HQK6</accession>
<protein>
    <submittedName>
        <fullName evidence="7">Inosine-5'-monophosphate dehydrogenase (IMP dehydrogenase) (IMPD) (IMPDH)</fullName>
    </submittedName>
</protein>
<dbReference type="PIRSF" id="PIRSF000130">
    <property type="entry name" value="IMPDH"/>
    <property type="match status" value="1"/>
</dbReference>
<evidence type="ECO:0000256" key="1">
    <source>
        <dbReference type="ARBA" id="ARBA00005502"/>
    </source>
</evidence>
<keyword evidence="4 5" id="KW-0129">CBS domain</keyword>
<name>A0ABP0HQK6_9DINO</name>
<dbReference type="SMART" id="SM00116">
    <property type="entry name" value="CBS"/>
    <property type="match status" value="2"/>
</dbReference>
<dbReference type="SUPFAM" id="SSF51412">
    <property type="entry name" value="Inosine monophosphate dehydrogenase (IMPDH)"/>
    <property type="match status" value="1"/>
</dbReference>
<evidence type="ECO:0000256" key="3">
    <source>
        <dbReference type="ARBA" id="ARBA00023002"/>
    </source>
</evidence>
<organism evidence="7 8">
    <name type="scientific">Durusdinium trenchii</name>
    <dbReference type="NCBI Taxonomy" id="1381693"/>
    <lineage>
        <taxon>Eukaryota</taxon>
        <taxon>Sar</taxon>
        <taxon>Alveolata</taxon>
        <taxon>Dinophyceae</taxon>
        <taxon>Suessiales</taxon>
        <taxon>Symbiodiniaceae</taxon>
        <taxon>Durusdinium</taxon>
    </lineage>
</organism>
<dbReference type="CDD" id="cd04601">
    <property type="entry name" value="CBS_pair_IMPDH"/>
    <property type="match status" value="1"/>
</dbReference>
<evidence type="ECO:0000256" key="4">
    <source>
        <dbReference type="ARBA" id="ARBA00023122"/>
    </source>
</evidence>